<evidence type="ECO:0000256" key="3">
    <source>
        <dbReference type="ARBA" id="ARBA00022833"/>
    </source>
</evidence>
<name>A0A059D5G3_EUCGR</name>
<dbReference type="GO" id="GO:0008270">
    <property type="term" value="F:zinc ion binding"/>
    <property type="evidence" value="ECO:0007669"/>
    <property type="project" value="UniProtKB-KW"/>
</dbReference>
<evidence type="ECO:0000256" key="2">
    <source>
        <dbReference type="ARBA" id="ARBA00022771"/>
    </source>
</evidence>
<gene>
    <name evidence="7" type="ORF">EUGRSUZ_B02649</name>
</gene>
<evidence type="ECO:0000256" key="1">
    <source>
        <dbReference type="ARBA" id="ARBA00022723"/>
    </source>
</evidence>
<keyword evidence="2" id="KW-0863">Zinc-finger</keyword>
<dbReference type="InterPro" id="IPR059080">
    <property type="entry name" value="WHD_PTC1"/>
</dbReference>
<dbReference type="InterPro" id="IPR057765">
    <property type="entry name" value="MS1-like_ubiquitin"/>
</dbReference>
<dbReference type="Pfam" id="PF25874">
    <property type="entry name" value="WHD_plant_repro"/>
    <property type="match status" value="1"/>
</dbReference>
<dbReference type="eggNOG" id="KOG1844">
    <property type="taxonomic scope" value="Eukaryota"/>
</dbReference>
<dbReference type="OrthoDB" id="436852at2759"/>
<feature type="domain" description="Zinc finger PHD-type" evidence="6">
    <location>
        <begin position="596"/>
        <end position="642"/>
    </location>
</feature>
<dbReference type="Pfam" id="PF00628">
    <property type="entry name" value="PHD"/>
    <property type="match status" value="1"/>
</dbReference>
<dbReference type="InterPro" id="IPR019787">
    <property type="entry name" value="Znf_PHD-finger"/>
</dbReference>
<dbReference type="CDD" id="cd15556">
    <property type="entry name" value="PHD_MMD1_like"/>
    <property type="match status" value="1"/>
</dbReference>
<keyword evidence="3" id="KW-0862">Zinc</keyword>
<dbReference type="InParanoid" id="A0A059D5G3"/>
<keyword evidence="5" id="KW-0804">Transcription</keyword>
<proteinExistence type="predicted"/>
<dbReference type="InterPro" id="IPR019786">
    <property type="entry name" value="Zinc_finger_PHD-type_CS"/>
</dbReference>
<dbReference type="Gene3D" id="3.30.40.10">
    <property type="entry name" value="Zinc/RING finger domain, C3HC4 (zinc finger)"/>
    <property type="match status" value="1"/>
</dbReference>
<dbReference type="Pfam" id="PF25565">
    <property type="entry name" value="Ubiquitin_At1g33420"/>
    <property type="match status" value="1"/>
</dbReference>
<dbReference type="SUPFAM" id="SSF57903">
    <property type="entry name" value="FYVE/PHD zinc finger"/>
    <property type="match status" value="1"/>
</dbReference>
<dbReference type="InterPro" id="IPR011011">
    <property type="entry name" value="Znf_FYVE_PHD"/>
</dbReference>
<dbReference type="PANTHER" id="PTHR46201">
    <property type="entry name" value="PHD FINGER PROTEIN MALE MEIOCYTE DEATH 1-RELATED"/>
    <property type="match status" value="1"/>
</dbReference>
<organism evidence="7">
    <name type="scientific">Eucalyptus grandis</name>
    <name type="common">Flooded gum</name>
    <dbReference type="NCBI Taxonomy" id="71139"/>
    <lineage>
        <taxon>Eukaryota</taxon>
        <taxon>Viridiplantae</taxon>
        <taxon>Streptophyta</taxon>
        <taxon>Embryophyta</taxon>
        <taxon>Tracheophyta</taxon>
        <taxon>Spermatophyta</taxon>
        <taxon>Magnoliopsida</taxon>
        <taxon>eudicotyledons</taxon>
        <taxon>Gunneridae</taxon>
        <taxon>Pentapetalae</taxon>
        <taxon>rosids</taxon>
        <taxon>malvids</taxon>
        <taxon>Myrtales</taxon>
        <taxon>Myrtaceae</taxon>
        <taxon>Myrtoideae</taxon>
        <taxon>Eucalypteae</taxon>
        <taxon>Eucalyptus</taxon>
    </lineage>
</organism>
<dbReference type="STRING" id="71139.A0A059D5G3"/>
<dbReference type="EMBL" id="KK198754">
    <property type="protein sequence ID" value="KCW85943.1"/>
    <property type="molecule type" value="Genomic_DNA"/>
</dbReference>
<dbReference type="AlphaFoldDB" id="A0A059D5G3"/>
<dbReference type="InterPro" id="IPR013083">
    <property type="entry name" value="Znf_RING/FYVE/PHD"/>
</dbReference>
<protein>
    <recommendedName>
        <fullName evidence="6">Zinc finger PHD-type domain-containing protein</fullName>
    </recommendedName>
</protein>
<evidence type="ECO:0000256" key="4">
    <source>
        <dbReference type="ARBA" id="ARBA00023015"/>
    </source>
</evidence>
<reference evidence="7" key="1">
    <citation type="submission" date="2013-07" db="EMBL/GenBank/DDBJ databases">
        <title>The genome of Eucalyptus grandis.</title>
        <authorList>
            <person name="Schmutz J."/>
            <person name="Hayes R."/>
            <person name="Myburg A."/>
            <person name="Tuskan G."/>
            <person name="Grattapaglia D."/>
            <person name="Rokhsar D.S."/>
        </authorList>
    </citation>
    <scope>NUCLEOTIDE SEQUENCE</scope>
    <source>
        <tissue evidence="7">Leaf extractions</tissue>
    </source>
</reference>
<dbReference type="SMART" id="SM00249">
    <property type="entry name" value="PHD"/>
    <property type="match status" value="1"/>
</dbReference>
<dbReference type="PANTHER" id="PTHR46201:SF1">
    <property type="entry name" value="PHD FINGER PROTEIN MALE STERILITY 1"/>
    <property type="match status" value="1"/>
</dbReference>
<keyword evidence="1" id="KW-0479">Metal-binding</keyword>
<dbReference type="PROSITE" id="PS01359">
    <property type="entry name" value="ZF_PHD_1"/>
    <property type="match status" value="1"/>
</dbReference>
<dbReference type="OMA" id="EIYWGLR"/>
<sequence>MSHLDLTACKKRKRGERVFSFKTFGENGYPIEFDGSFLENVKALLELGQPESSSCIGVPCWSFELEINRQPPLHVLLYVIEEPIEASLSRHCKHCLYVGWGQHLICNKKYHFFLLSKDITPASLIFNGDSVDANPVKVKLNLVEAHGHTMHGVFHSNGFGHLMCINGLESGSDLAGFQIMDFWDRLCTGLKARKVSLNDVSYKRGMELRLLHGLAYGEPWFGRWGYRFCRGSFGVTLPMYKKAIEAIQGMPLTLLVHHLGNSSHDVLLIFSRYQSLSDRTLVSLGDLFHFMLELMTRVPKSNFIDSYYSQSFLLETACRWSPKRVEMATRVIIEVLKRAEFRWISRQEVRDAARAYIGDTGLLDFVLKSLGNHVVGKYLVRRSLNPVTKVLEYCLEDVSKASVESEGSVASSSNLRTGSKITRAQLMKDMFCVYKHTFKEHELGSHTHISDNVSLMARIILDSRYLIKEYNGDLPSKLELGLGGKFKLFCTVLLRDYVRCEWKTKLMPPYECIVLKENATVNELKVKVERNFRELYWGLKSFVAESIVNLNTSGLETVFGLVEVGRRLVLEGSVRDQGSTARDVYECGADGGRVVDCACGTKEDDGERMIACAVCEVWQHTWCVQIPNSEEVPGIFICKRCEQVIMVLPSLP</sequence>
<dbReference type="KEGG" id="egr:104433007"/>
<evidence type="ECO:0000259" key="6">
    <source>
        <dbReference type="SMART" id="SM00249"/>
    </source>
</evidence>
<dbReference type="InterPro" id="IPR001965">
    <property type="entry name" value="Znf_PHD"/>
</dbReference>
<dbReference type="InterPro" id="IPR058054">
    <property type="entry name" value="Znf_MS1-like"/>
</dbReference>
<accession>A0A059D5G3</accession>
<keyword evidence="4" id="KW-0805">Transcription regulation</keyword>
<evidence type="ECO:0000313" key="7">
    <source>
        <dbReference type="EMBL" id="KCW85943.1"/>
    </source>
</evidence>
<evidence type="ECO:0000256" key="5">
    <source>
        <dbReference type="ARBA" id="ARBA00023163"/>
    </source>
</evidence>
<dbReference type="Gramene" id="KCW85943">
    <property type="protein sequence ID" value="KCW85943"/>
    <property type="gene ID" value="EUGRSUZ_B02649"/>
</dbReference>